<keyword evidence="2" id="KW-1185">Reference proteome</keyword>
<accession>A0A151J9B1</accession>
<evidence type="ECO:0000313" key="2">
    <source>
        <dbReference type="Proteomes" id="UP000078492"/>
    </source>
</evidence>
<name>A0A151J9B1_9HYME</name>
<gene>
    <name evidence="1" type="ORF">ALC57_05963</name>
</gene>
<dbReference type="EMBL" id="KQ979414">
    <property type="protein sequence ID" value="KYN21655.1"/>
    <property type="molecule type" value="Genomic_DNA"/>
</dbReference>
<organism evidence="1 2">
    <name type="scientific">Trachymyrmex cornetzi</name>
    <dbReference type="NCBI Taxonomy" id="471704"/>
    <lineage>
        <taxon>Eukaryota</taxon>
        <taxon>Metazoa</taxon>
        <taxon>Ecdysozoa</taxon>
        <taxon>Arthropoda</taxon>
        <taxon>Hexapoda</taxon>
        <taxon>Insecta</taxon>
        <taxon>Pterygota</taxon>
        <taxon>Neoptera</taxon>
        <taxon>Endopterygota</taxon>
        <taxon>Hymenoptera</taxon>
        <taxon>Apocrita</taxon>
        <taxon>Aculeata</taxon>
        <taxon>Formicoidea</taxon>
        <taxon>Formicidae</taxon>
        <taxon>Myrmicinae</taxon>
        <taxon>Trachymyrmex</taxon>
    </lineage>
</organism>
<feature type="non-terminal residue" evidence="1">
    <location>
        <position position="1"/>
    </location>
</feature>
<reference evidence="1 2" key="1">
    <citation type="submission" date="2015-09" db="EMBL/GenBank/DDBJ databases">
        <title>Trachymyrmex cornetzi WGS genome.</title>
        <authorList>
            <person name="Nygaard S."/>
            <person name="Hu H."/>
            <person name="Boomsma J."/>
            <person name="Zhang G."/>
        </authorList>
    </citation>
    <scope>NUCLEOTIDE SEQUENCE [LARGE SCALE GENOMIC DNA]</scope>
    <source>
        <strain evidence="1">Tcor2-1</strain>
        <tissue evidence="1">Whole body</tissue>
    </source>
</reference>
<proteinExistence type="predicted"/>
<dbReference type="Proteomes" id="UP000078492">
    <property type="component" value="Unassembled WGS sequence"/>
</dbReference>
<protein>
    <submittedName>
        <fullName evidence="1">Uncharacterized protein</fullName>
    </submittedName>
</protein>
<evidence type="ECO:0000313" key="1">
    <source>
        <dbReference type="EMBL" id="KYN21655.1"/>
    </source>
</evidence>
<dbReference type="AlphaFoldDB" id="A0A151J9B1"/>
<sequence>YTPISYSSTLTDAQLLDLTIPPPLDPGVQEIMDYSPPPIKERFLAISLDQLPTPPPPFDQLPTPPLIHADAQSINWNRMFQLFSSSSTEGDRVITIYVPGNSSPFLVQLKHLVPACSWTTFLATNTE</sequence>